<feature type="domain" description="Tetratricopeptide SHNi-TPR" evidence="5">
    <location>
        <begin position="275"/>
        <end position="312"/>
    </location>
</feature>
<dbReference type="GO" id="GO:0034080">
    <property type="term" value="P:CENP-A containing chromatin assembly"/>
    <property type="evidence" value="ECO:0007669"/>
    <property type="project" value="TreeGrafter"/>
</dbReference>
<dbReference type="Pfam" id="PF10516">
    <property type="entry name" value="SHNi-TPR"/>
    <property type="match status" value="1"/>
</dbReference>
<dbReference type="Gene3D" id="1.25.40.10">
    <property type="entry name" value="Tetratricopeptide repeat domain"/>
    <property type="match status" value="1"/>
</dbReference>
<gene>
    <name evidence="6" type="ORF">A0O28_0099410</name>
</gene>
<feature type="coiled-coil region" evidence="3">
    <location>
        <begin position="356"/>
        <end position="413"/>
    </location>
</feature>
<evidence type="ECO:0000256" key="3">
    <source>
        <dbReference type="SAM" id="Coils"/>
    </source>
</evidence>
<dbReference type="GO" id="GO:0006335">
    <property type="term" value="P:DNA replication-dependent chromatin assembly"/>
    <property type="evidence" value="ECO:0007669"/>
    <property type="project" value="TreeGrafter"/>
</dbReference>
<keyword evidence="3" id="KW-0175">Coiled coil</keyword>
<dbReference type="PANTHER" id="PTHR15081">
    <property type="entry name" value="NUCLEAR AUTOANTIGENIC SPERM PROTEIN NASP -RELATED"/>
    <property type="match status" value="1"/>
</dbReference>
<feature type="region of interest" description="Disordered" evidence="4">
    <location>
        <begin position="1"/>
        <end position="22"/>
    </location>
</feature>
<organism evidence="6 7">
    <name type="scientific">Trichoderma guizhouense</name>
    <dbReference type="NCBI Taxonomy" id="1491466"/>
    <lineage>
        <taxon>Eukaryota</taxon>
        <taxon>Fungi</taxon>
        <taxon>Dikarya</taxon>
        <taxon>Ascomycota</taxon>
        <taxon>Pezizomycotina</taxon>
        <taxon>Sordariomycetes</taxon>
        <taxon>Hypocreomycetidae</taxon>
        <taxon>Hypocreales</taxon>
        <taxon>Hypocreaceae</taxon>
        <taxon>Trichoderma</taxon>
    </lineage>
</organism>
<dbReference type="Proteomes" id="UP000191004">
    <property type="component" value="Unassembled WGS sequence"/>
</dbReference>
<protein>
    <submittedName>
        <fullName evidence="6">Histone H1-binding protein</fullName>
    </submittedName>
</protein>
<feature type="compositionally biased region" description="Acidic residues" evidence="4">
    <location>
        <begin position="196"/>
        <end position="220"/>
    </location>
</feature>
<evidence type="ECO:0000313" key="6">
    <source>
        <dbReference type="EMBL" id="OPB43653.1"/>
    </source>
</evidence>
<evidence type="ECO:0000256" key="2">
    <source>
        <dbReference type="ARBA" id="ARBA00022803"/>
    </source>
</evidence>
<dbReference type="InterPro" id="IPR011990">
    <property type="entry name" value="TPR-like_helical_dom_sf"/>
</dbReference>
<dbReference type="PANTHER" id="PTHR15081:SF1">
    <property type="entry name" value="NUCLEAR AUTOANTIGENIC SPERM PROTEIN"/>
    <property type="match status" value="1"/>
</dbReference>
<dbReference type="GO" id="GO:0005654">
    <property type="term" value="C:nucleoplasm"/>
    <property type="evidence" value="ECO:0007669"/>
    <property type="project" value="TreeGrafter"/>
</dbReference>
<name>A0A1T3CRF8_9HYPO</name>
<evidence type="ECO:0000256" key="4">
    <source>
        <dbReference type="SAM" id="MobiDB-lite"/>
    </source>
</evidence>
<feature type="compositionally biased region" description="Acidic residues" evidence="4">
    <location>
        <begin position="499"/>
        <end position="509"/>
    </location>
</feature>
<comment type="caution">
    <text evidence="6">The sequence shown here is derived from an EMBL/GenBank/DDBJ whole genome shotgun (WGS) entry which is preliminary data.</text>
</comment>
<reference evidence="6 7" key="1">
    <citation type="submission" date="2016-04" db="EMBL/GenBank/DDBJ databases">
        <title>Multiple horizontal gene transfer events from other fungi enriched the ability of the initially mycotrophic fungus Trichoderma (Ascomycota) to feed on dead plant biomass.</title>
        <authorList>
            <person name="Atanasova L."/>
            <person name="Chenthamara K."/>
            <person name="Zhang J."/>
            <person name="Grujic M."/>
            <person name="Henrissat B."/>
            <person name="Kuo A."/>
            <person name="Aertz A."/>
            <person name="Salamov A."/>
            <person name="Lipzen A."/>
            <person name="Labutti K."/>
            <person name="Barry K."/>
            <person name="Miao Y."/>
            <person name="Rahimi M.J."/>
            <person name="Shen Q."/>
            <person name="Grigoriev I.V."/>
            <person name="Kubicek C.P."/>
            <person name="Druzhinina I.S."/>
        </authorList>
    </citation>
    <scope>NUCLEOTIDE SEQUENCE [LARGE SCALE GENOMIC DNA]</scope>
    <source>
        <strain evidence="6 7">NJAU 4742</strain>
    </source>
</reference>
<feature type="compositionally biased region" description="Basic and acidic residues" evidence="4">
    <location>
        <begin position="482"/>
        <end position="498"/>
    </location>
</feature>
<keyword evidence="1" id="KW-0677">Repeat</keyword>
<dbReference type="InterPro" id="IPR019544">
    <property type="entry name" value="Tetratricopeptide_SHNi-TPR_dom"/>
</dbReference>
<feature type="compositionally biased region" description="Basic and acidic residues" evidence="4">
    <location>
        <begin position="170"/>
        <end position="187"/>
    </location>
</feature>
<accession>A0A1T3CRF8</accession>
<sequence length="509" mass="55345">MTEPIAETRPVEEAAPAEETTVDETIKTSAAEDAQEKVEVETGTETPAVATADLEIDPDDDIKSKKVTLADLSAKGTALYAHKKYEAAADIFSRASILQAEINGELAPENAEILFHYGRSLFKVGQSKSDVLGGSAPAPAEKKTKSSGGASKKATKADEGEGAQEGGAEQGKDKKNEEKDDVPEGKKLFFQFTGDENFDESDEDEGQEEGDQDEEEDDDLATAFEILELARVCYQKQLDQLREEEAQGEDESKGKGKEVAKEDSSAVRHIKERLAETHDCLAEISLENERYPNAIEDGRTSLNYKVELYPEESEIVAEAHYKLSLALEFASLTVADDEGKNTKREEIDQGLRDEAVAEMELAIKSFKLKMQAIEVEIASSASPEDNELSRKAVEEMKDVIGELEQRLVDLKKDPLSASANDLLGDGANSLGGILGAAFGQSAAEVQARVEEASKNAVDLTSLVRKKKAKDDDAVNGSGNTKRKADEESTELETKRTKVEEEEQTAEADK</sequence>
<feature type="region of interest" description="Disordered" evidence="4">
    <location>
        <begin position="241"/>
        <end position="266"/>
    </location>
</feature>
<dbReference type="OrthoDB" id="5587616at2759"/>
<feature type="region of interest" description="Disordered" evidence="4">
    <location>
        <begin position="128"/>
        <end position="221"/>
    </location>
</feature>
<keyword evidence="7" id="KW-1185">Reference proteome</keyword>
<evidence type="ECO:0000259" key="5">
    <source>
        <dbReference type="Pfam" id="PF10516"/>
    </source>
</evidence>
<proteinExistence type="predicted"/>
<feature type="region of interest" description="Disordered" evidence="4">
    <location>
        <begin position="465"/>
        <end position="509"/>
    </location>
</feature>
<evidence type="ECO:0000313" key="7">
    <source>
        <dbReference type="Proteomes" id="UP000191004"/>
    </source>
</evidence>
<evidence type="ECO:0000256" key="1">
    <source>
        <dbReference type="ARBA" id="ARBA00022737"/>
    </source>
</evidence>
<dbReference type="EMBL" id="LVVK01000008">
    <property type="protein sequence ID" value="OPB43653.1"/>
    <property type="molecule type" value="Genomic_DNA"/>
</dbReference>
<dbReference type="SUPFAM" id="SSF48452">
    <property type="entry name" value="TPR-like"/>
    <property type="match status" value="1"/>
</dbReference>
<dbReference type="InterPro" id="IPR051730">
    <property type="entry name" value="NASP-like"/>
</dbReference>
<dbReference type="AlphaFoldDB" id="A0A1T3CRF8"/>
<keyword evidence="2" id="KW-0802">TPR repeat</keyword>
<dbReference type="GO" id="GO:0042393">
    <property type="term" value="F:histone binding"/>
    <property type="evidence" value="ECO:0007669"/>
    <property type="project" value="TreeGrafter"/>
</dbReference>